<comment type="caution">
    <text evidence="1">The sequence shown here is derived from an EMBL/GenBank/DDBJ whole genome shotgun (WGS) entry which is preliminary data.</text>
</comment>
<dbReference type="PROSITE" id="PS51257">
    <property type="entry name" value="PROKAR_LIPOPROTEIN"/>
    <property type="match status" value="1"/>
</dbReference>
<keyword evidence="2" id="KW-1185">Reference proteome</keyword>
<reference evidence="2" key="1">
    <citation type="journal article" date="2019" name="Int. J. Syst. Evol. Microbiol.">
        <title>The Global Catalogue of Microorganisms (GCM) 10K type strain sequencing project: providing services to taxonomists for standard genome sequencing and annotation.</title>
        <authorList>
            <consortium name="The Broad Institute Genomics Platform"/>
            <consortium name="The Broad Institute Genome Sequencing Center for Infectious Disease"/>
            <person name="Wu L."/>
            <person name="Ma J."/>
        </authorList>
    </citation>
    <scope>NUCLEOTIDE SEQUENCE [LARGE SCALE GENOMIC DNA]</scope>
    <source>
        <strain evidence="2">KCTC 32239</strain>
    </source>
</reference>
<dbReference type="EMBL" id="BMYZ01000002">
    <property type="protein sequence ID" value="GGY78447.1"/>
    <property type="molecule type" value="Genomic_DNA"/>
</dbReference>
<proteinExistence type="predicted"/>
<evidence type="ECO:0008006" key="3">
    <source>
        <dbReference type="Google" id="ProtNLM"/>
    </source>
</evidence>
<name>A0ABQ3B3P2_9GAMM</name>
<protein>
    <recommendedName>
        <fullName evidence="3">Lipoprotein</fullName>
    </recommendedName>
</protein>
<evidence type="ECO:0000313" key="2">
    <source>
        <dbReference type="Proteomes" id="UP000619761"/>
    </source>
</evidence>
<dbReference type="InterPro" id="IPR024409">
    <property type="entry name" value="DUF3833"/>
</dbReference>
<gene>
    <name evidence="1" type="ORF">GCM10011613_23880</name>
</gene>
<evidence type="ECO:0000313" key="1">
    <source>
        <dbReference type="EMBL" id="GGY78447.1"/>
    </source>
</evidence>
<dbReference type="Pfam" id="PF12915">
    <property type="entry name" value="DUF3833"/>
    <property type="match status" value="1"/>
</dbReference>
<organism evidence="1 2">
    <name type="scientific">Cellvibrio zantedeschiae</name>
    <dbReference type="NCBI Taxonomy" id="1237077"/>
    <lineage>
        <taxon>Bacteria</taxon>
        <taxon>Pseudomonadati</taxon>
        <taxon>Pseudomonadota</taxon>
        <taxon>Gammaproteobacteria</taxon>
        <taxon>Cellvibrionales</taxon>
        <taxon>Cellvibrionaceae</taxon>
        <taxon>Cellvibrio</taxon>
    </lineage>
</organism>
<accession>A0ABQ3B3P2</accession>
<dbReference type="Proteomes" id="UP000619761">
    <property type="component" value="Unassembled WGS sequence"/>
</dbReference>
<sequence>MKVSTITGSIMKRIYPILLACVTLALTSCSNIQLSDYAKNQPTLIPQEFFNGNITARGVVKNRSGKVTRYFTATIKASWQNNIGTLDEKFVFNNGEVQYRTWKLSPSQPTKFTATAGDIVGTGLGQFAGNAINLNYVLTVKYNNSMINLSVDDWMWRVDETTVLNESTLTKFGFKVGSVQLVMEKDR</sequence>